<proteinExistence type="inferred from homology"/>
<comment type="similarity">
    <text evidence="1">Belongs to the glycosyl hydrolase 35 family.</text>
</comment>
<feature type="domain" description="Glycoside hydrolase 35 catalytic" evidence="2">
    <location>
        <begin position="34"/>
        <end position="212"/>
    </location>
</feature>
<dbReference type="Gene3D" id="3.20.20.80">
    <property type="entry name" value="Glycosidases"/>
    <property type="match status" value="1"/>
</dbReference>
<accession>A0AA49GKC5</accession>
<feature type="domain" description="DUF5597" evidence="3">
    <location>
        <begin position="384"/>
        <end position="502"/>
    </location>
</feature>
<dbReference type="GO" id="GO:0005975">
    <property type="term" value="P:carbohydrate metabolic process"/>
    <property type="evidence" value="ECO:0007669"/>
    <property type="project" value="InterPro"/>
</dbReference>
<dbReference type="PANTHER" id="PTHR23421">
    <property type="entry name" value="BETA-GALACTOSIDASE RELATED"/>
    <property type="match status" value="1"/>
</dbReference>
<gene>
    <name evidence="4" type="ORF">K4G66_25345</name>
</gene>
<organism evidence="4">
    <name type="scientific">Roseihalotalea indica</name>
    <dbReference type="NCBI Taxonomy" id="2867963"/>
    <lineage>
        <taxon>Bacteria</taxon>
        <taxon>Pseudomonadati</taxon>
        <taxon>Bacteroidota</taxon>
        <taxon>Cytophagia</taxon>
        <taxon>Cytophagales</taxon>
        <taxon>Catalimonadaceae</taxon>
        <taxon>Roseihalotalea</taxon>
    </lineage>
</organism>
<reference evidence="4" key="2">
    <citation type="journal article" date="2024" name="Antonie Van Leeuwenhoek">
        <title>Roseihalotalea indica gen. nov., sp. nov., a halophilic Bacteroidetes from mesopelagic Southwest Indian Ocean with higher carbohydrate metabolic potential.</title>
        <authorList>
            <person name="Chen B."/>
            <person name="Zhang M."/>
            <person name="Lin D."/>
            <person name="Ye J."/>
            <person name="Tang K."/>
        </authorList>
    </citation>
    <scope>NUCLEOTIDE SEQUENCE</scope>
    <source>
        <strain evidence="4">TK19036</strain>
    </source>
</reference>
<dbReference type="InterPro" id="IPR040719">
    <property type="entry name" value="DUF5597"/>
</dbReference>
<reference evidence="4" key="1">
    <citation type="journal article" date="2023" name="Comput. Struct. Biotechnol. J.">
        <title>Discovery of a novel marine Bacteroidetes with a rich repertoire of carbohydrate-active enzymes.</title>
        <authorList>
            <person name="Chen B."/>
            <person name="Liu G."/>
            <person name="Chen Q."/>
            <person name="Wang H."/>
            <person name="Liu L."/>
            <person name="Tang K."/>
        </authorList>
    </citation>
    <scope>NUCLEOTIDE SEQUENCE</scope>
    <source>
        <strain evidence="4">TK19036</strain>
    </source>
</reference>
<evidence type="ECO:0000259" key="3">
    <source>
        <dbReference type="Pfam" id="PF18120"/>
    </source>
</evidence>
<evidence type="ECO:0000313" key="4">
    <source>
        <dbReference type="EMBL" id="WKN35698.1"/>
    </source>
</evidence>
<dbReference type="EMBL" id="CP120682">
    <property type="protein sequence ID" value="WKN35698.1"/>
    <property type="molecule type" value="Genomic_DNA"/>
</dbReference>
<dbReference type="GO" id="GO:0004553">
    <property type="term" value="F:hydrolase activity, hydrolyzing O-glycosyl compounds"/>
    <property type="evidence" value="ECO:0007669"/>
    <property type="project" value="InterPro"/>
</dbReference>
<dbReference type="Pfam" id="PF18120">
    <property type="entry name" value="DUF5597"/>
    <property type="match status" value="1"/>
</dbReference>
<dbReference type="AlphaFoldDB" id="A0AA49GKC5"/>
<evidence type="ECO:0000259" key="2">
    <source>
        <dbReference type="Pfam" id="PF01301"/>
    </source>
</evidence>
<dbReference type="InterPro" id="IPR017853">
    <property type="entry name" value="GH"/>
</dbReference>
<dbReference type="FunFam" id="3.20.20.80:FF:000135">
    <property type="entry name" value="Beta-galactosidase, putative, bgl35A"/>
    <property type="match status" value="1"/>
</dbReference>
<dbReference type="InterPro" id="IPR001944">
    <property type="entry name" value="Glycoside_Hdrlase_35"/>
</dbReference>
<dbReference type="Gene3D" id="2.60.220.20">
    <property type="entry name" value="putative beta-Galactosidase from caulobacter crescentus"/>
    <property type="match status" value="1"/>
</dbReference>
<dbReference type="SUPFAM" id="SSF51445">
    <property type="entry name" value="(Trans)glycosidases"/>
    <property type="match status" value="1"/>
</dbReference>
<evidence type="ECO:0000256" key="1">
    <source>
        <dbReference type="ARBA" id="ARBA00009809"/>
    </source>
</evidence>
<dbReference type="InterPro" id="IPR031330">
    <property type="entry name" value="Gly_Hdrlase_35_cat"/>
</dbReference>
<name>A0AA49GKC5_9BACT</name>
<dbReference type="Pfam" id="PF01301">
    <property type="entry name" value="Glyco_hydro_35"/>
    <property type="match status" value="1"/>
</dbReference>
<sequence>MAMAFLCFQMLSANAQSRNDLPHLDKDDNGKYTFYVDGEPFVILGAQLWNSSAWPDIISNVWPQMKELNCNTLEVPIYWQNIEPEPGKFNFKELDELVTQARSEGFRLVLLWFGSYKNGRMQYAPEWVLNNPEEYPRMKNAAGADVYVLSAVSEKNRQADQRAFVETMRHLKQIDSDNHTVIMMQVENEPGSMWTDRDYSEAANELFNGPVPTELTQSLGKSGGTWEEVFGVEAAEAFNAYYIARYIDQIAEAGHKEYGLPMYTNVWIRENAFQRPGEYPSGGPTSNMLGVWKASAPNIELLALDIYHRNYTMVNELFDTYARDDNPLFVPEMGNGPDFARYQFYALGNYDAIGVAPYGIDPFHVDPHDKRDKENLDQKFTYIAANYRLLRGAMPLLTELQGTGKLKAVGQEHGLGEQLVQFDNYEVLFNYGFPTYKTNNDLSGRAMIGQLGPDEFLLMGFDAKFTFRPHYGSGYGSAEYVLVEEGAFENGEWVRRRIWNGDALYHSTLPSDGVILKIKLRRTETASTAEGKANFDKK</sequence>
<protein>
    <submittedName>
        <fullName evidence="4">DUF5597 domain-containing protein</fullName>
    </submittedName>
</protein>